<evidence type="ECO:0000256" key="6">
    <source>
        <dbReference type="ARBA" id="ARBA00022695"/>
    </source>
</evidence>
<comment type="pathway">
    <text evidence="2 11">Cofactor biosynthesis; NAD(+) biosynthesis; deamido-NAD(+) from nicotinate D-ribonucleotide: step 1/1.</text>
</comment>
<evidence type="ECO:0000256" key="2">
    <source>
        <dbReference type="ARBA" id="ARBA00005019"/>
    </source>
</evidence>
<comment type="similarity">
    <text evidence="3 11">Belongs to the NadD family.</text>
</comment>
<keyword evidence="6 11" id="KW-0548">Nucleotidyltransferase</keyword>
<dbReference type="STRING" id="760192.Halhy_3374"/>
<gene>
    <name evidence="11" type="primary">nadD</name>
    <name evidence="13" type="ordered locus">Halhy_3374</name>
</gene>
<dbReference type="InterPro" id="IPR014729">
    <property type="entry name" value="Rossmann-like_a/b/a_fold"/>
</dbReference>
<dbReference type="PANTHER" id="PTHR39321">
    <property type="entry name" value="NICOTINATE-NUCLEOTIDE ADENYLYLTRANSFERASE-RELATED"/>
    <property type="match status" value="1"/>
</dbReference>
<name>F4KUF0_HALH1</name>
<organism evidence="13 14">
    <name type="scientific">Haliscomenobacter hydrossis (strain ATCC 27775 / DSM 1100 / LMG 10767 / O)</name>
    <dbReference type="NCBI Taxonomy" id="760192"/>
    <lineage>
        <taxon>Bacteria</taxon>
        <taxon>Pseudomonadati</taxon>
        <taxon>Bacteroidota</taxon>
        <taxon>Saprospiria</taxon>
        <taxon>Saprospirales</taxon>
        <taxon>Haliscomenobacteraceae</taxon>
        <taxon>Haliscomenobacter</taxon>
    </lineage>
</organism>
<reference evidence="13 14" key="1">
    <citation type="journal article" date="2011" name="Stand. Genomic Sci.">
        <title>Complete genome sequence of Haliscomenobacter hydrossis type strain (O).</title>
        <authorList>
            <consortium name="US DOE Joint Genome Institute (JGI-PGF)"/>
            <person name="Daligault H."/>
            <person name="Lapidus A."/>
            <person name="Zeytun A."/>
            <person name="Nolan M."/>
            <person name="Lucas S."/>
            <person name="Del Rio T.G."/>
            <person name="Tice H."/>
            <person name="Cheng J.F."/>
            <person name="Tapia R."/>
            <person name="Han C."/>
            <person name="Goodwin L."/>
            <person name="Pitluck S."/>
            <person name="Liolios K."/>
            <person name="Pagani I."/>
            <person name="Ivanova N."/>
            <person name="Huntemann M."/>
            <person name="Mavromatis K."/>
            <person name="Mikhailova N."/>
            <person name="Pati A."/>
            <person name="Chen A."/>
            <person name="Palaniappan K."/>
            <person name="Land M."/>
            <person name="Hauser L."/>
            <person name="Brambilla E.M."/>
            <person name="Rohde M."/>
            <person name="Verbarg S."/>
            <person name="Goker M."/>
            <person name="Bristow J."/>
            <person name="Eisen J.A."/>
            <person name="Markowitz V."/>
            <person name="Hugenholtz P."/>
            <person name="Kyrpides N.C."/>
            <person name="Klenk H.P."/>
            <person name="Woyke T."/>
        </authorList>
    </citation>
    <scope>NUCLEOTIDE SEQUENCE [LARGE SCALE GENOMIC DNA]</scope>
    <source>
        <strain evidence="14">ATCC 27775 / DSM 1100 / LMG 10767 / O</strain>
    </source>
</reference>
<sequence length="204" mass="23393">MMSTVKNAKIGLFFGSFNPIHVGHLIIANYMATQTDLKEVWLVVSPQNPLKSKESLARDQDRLHLVRVAIDDNQKLRASDIEFSLPQPSYTIDTLTYLRERHPDKQFVLIMGGDNLPTLPKWKNYALILRDFELYVYNRPGYALGELENHPQIKVFDKVPQMQISASYIRESIAAGLPVQYLVTEPVLKYLESSGLYKKNRKKG</sequence>
<protein>
    <recommendedName>
        <fullName evidence="11">Probable nicotinate-nucleotide adenylyltransferase</fullName>
        <ecNumber evidence="11">2.7.7.18</ecNumber>
    </recommendedName>
    <alternativeName>
        <fullName evidence="11">Deamido-NAD(+) diphosphorylase</fullName>
    </alternativeName>
    <alternativeName>
        <fullName evidence="11">Deamido-NAD(+) pyrophosphorylase</fullName>
    </alternativeName>
    <alternativeName>
        <fullName evidence="11">Nicotinate mononucleotide adenylyltransferase</fullName>
        <shortName evidence="11">NaMN adenylyltransferase</shortName>
    </alternativeName>
</protein>
<dbReference type="GO" id="GO:0009435">
    <property type="term" value="P:NAD+ biosynthetic process"/>
    <property type="evidence" value="ECO:0007669"/>
    <property type="project" value="UniProtKB-UniRule"/>
</dbReference>
<dbReference type="NCBIfam" id="TIGR00125">
    <property type="entry name" value="cyt_tran_rel"/>
    <property type="match status" value="1"/>
</dbReference>
<dbReference type="EMBL" id="CP002691">
    <property type="protein sequence ID" value="AEE51232.1"/>
    <property type="molecule type" value="Genomic_DNA"/>
</dbReference>
<dbReference type="InterPro" id="IPR005248">
    <property type="entry name" value="NadD/NMNAT"/>
</dbReference>
<evidence type="ECO:0000259" key="12">
    <source>
        <dbReference type="Pfam" id="PF01467"/>
    </source>
</evidence>
<dbReference type="AlphaFoldDB" id="F4KUF0"/>
<dbReference type="NCBIfam" id="TIGR00482">
    <property type="entry name" value="nicotinate (nicotinamide) nucleotide adenylyltransferase"/>
    <property type="match status" value="1"/>
</dbReference>
<dbReference type="HAMAP" id="MF_00244">
    <property type="entry name" value="NaMN_adenylyltr"/>
    <property type="match status" value="1"/>
</dbReference>
<evidence type="ECO:0000256" key="11">
    <source>
        <dbReference type="HAMAP-Rule" id="MF_00244"/>
    </source>
</evidence>
<dbReference type="Pfam" id="PF01467">
    <property type="entry name" value="CTP_transf_like"/>
    <property type="match status" value="1"/>
</dbReference>
<evidence type="ECO:0000256" key="4">
    <source>
        <dbReference type="ARBA" id="ARBA00022642"/>
    </source>
</evidence>
<evidence type="ECO:0000256" key="5">
    <source>
        <dbReference type="ARBA" id="ARBA00022679"/>
    </source>
</evidence>
<accession>F4KUF0</accession>
<reference key="2">
    <citation type="submission" date="2011-04" db="EMBL/GenBank/DDBJ databases">
        <title>Complete sequence of chromosome of Haliscomenobacter hydrossis DSM 1100.</title>
        <authorList>
            <consortium name="US DOE Joint Genome Institute (JGI-PGF)"/>
            <person name="Lucas S."/>
            <person name="Han J."/>
            <person name="Lapidus A."/>
            <person name="Bruce D."/>
            <person name="Goodwin L."/>
            <person name="Pitluck S."/>
            <person name="Peters L."/>
            <person name="Kyrpides N."/>
            <person name="Mavromatis K."/>
            <person name="Ivanova N."/>
            <person name="Ovchinnikova G."/>
            <person name="Pagani I."/>
            <person name="Daligault H."/>
            <person name="Detter J.C."/>
            <person name="Han C."/>
            <person name="Land M."/>
            <person name="Hauser L."/>
            <person name="Markowitz V."/>
            <person name="Cheng J.-F."/>
            <person name="Hugenholtz P."/>
            <person name="Woyke T."/>
            <person name="Wu D."/>
            <person name="Verbarg S."/>
            <person name="Frueling A."/>
            <person name="Brambilla E."/>
            <person name="Klenk H.-P."/>
            <person name="Eisen J.A."/>
        </authorList>
    </citation>
    <scope>NUCLEOTIDE SEQUENCE</scope>
    <source>
        <strain>DSM 1100</strain>
    </source>
</reference>
<keyword evidence="14" id="KW-1185">Reference proteome</keyword>
<evidence type="ECO:0000313" key="13">
    <source>
        <dbReference type="EMBL" id="AEE51232.1"/>
    </source>
</evidence>
<evidence type="ECO:0000256" key="9">
    <source>
        <dbReference type="ARBA" id="ARBA00023027"/>
    </source>
</evidence>
<dbReference type="InterPro" id="IPR004821">
    <property type="entry name" value="Cyt_trans-like"/>
</dbReference>
<dbReference type="SUPFAM" id="SSF52374">
    <property type="entry name" value="Nucleotidylyl transferase"/>
    <property type="match status" value="1"/>
</dbReference>
<dbReference type="KEGG" id="hhy:Halhy_3374"/>
<comment type="catalytic activity">
    <reaction evidence="10 11">
        <text>nicotinate beta-D-ribonucleotide + ATP + H(+) = deamido-NAD(+) + diphosphate</text>
        <dbReference type="Rhea" id="RHEA:22860"/>
        <dbReference type="ChEBI" id="CHEBI:15378"/>
        <dbReference type="ChEBI" id="CHEBI:30616"/>
        <dbReference type="ChEBI" id="CHEBI:33019"/>
        <dbReference type="ChEBI" id="CHEBI:57502"/>
        <dbReference type="ChEBI" id="CHEBI:58437"/>
        <dbReference type="EC" id="2.7.7.18"/>
    </reaction>
</comment>
<evidence type="ECO:0000256" key="3">
    <source>
        <dbReference type="ARBA" id="ARBA00009014"/>
    </source>
</evidence>
<dbReference type="HOGENOM" id="CLU_069765_3_3_10"/>
<evidence type="ECO:0000256" key="1">
    <source>
        <dbReference type="ARBA" id="ARBA00002324"/>
    </source>
</evidence>
<dbReference type="Proteomes" id="UP000008461">
    <property type="component" value="Chromosome"/>
</dbReference>
<proteinExistence type="inferred from homology"/>
<keyword evidence="7 11" id="KW-0547">Nucleotide-binding</keyword>
<dbReference type="GO" id="GO:0004515">
    <property type="term" value="F:nicotinate-nucleotide adenylyltransferase activity"/>
    <property type="evidence" value="ECO:0007669"/>
    <property type="project" value="UniProtKB-UniRule"/>
</dbReference>
<evidence type="ECO:0000256" key="10">
    <source>
        <dbReference type="ARBA" id="ARBA00048721"/>
    </source>
</evidence>
<keyword evidence="8 11" id="KW-0067">ATP-binding</keyword>
<dbReference type="RefSeq" id="WP_013765773.1">
    <property type="nucleotide sequence ID" value="NC_015510.1"/>
</dbReference>
<dbReference type="PANTHER" id="PTHR39321:SF3">
    <property type="entry name" value="PHOSPHOPANTETHEINE ADENYLYLTRANSFERASE"/>
    <property type="match status" value="1"/>
</dbReference>
<dbReference type="UniPathway" id="UPA00253">
    <property type="reaction ID" value="UER00332"/>
</dbReference>
<dbReference type="EC" id="2.7.7.18" evidence="11"/>
<keyword evidence="5 11" id="KW-0808">Transferase</keyword>
<keyword evidence="4 11" id="KW-0662">Pyridine nucleotide biosynthesis</keyword>
<evidence type="ECO:0000313" key="14">
    <source>
        <dbReference type="Proteomes" id="UP000008461"/>
    </source>
</evidence>
<keyword evidence="9 11" id="KW-0520">NAD</keyword>
<comment type="function">
    <text evidence="1 11">Catalyzes the reversible adenylation of nicotinate mononucleotide (NaMN) to nicotinic acid adenine dinucleotide (NaAD).</text>
</comment>
<dbReference type="NCBIfam" id="NF000840">
    <property type="entry name" value="PRK00071.1-3"/>
    <property type="match status" value="1"/>
</dbReference>
<dbReference type="GO" id="GO:0005524">
    <property type="term" value="F:ATP binding"/>
    <property type="evidence" value="ECO:0007669"/>
    <property type="project" value="UniProtKB-KW"/>
</dbReference>
<dbReference type="eggNOG" id="COG1057">
    <property type="taxonomic scope" value="Bacteria"/>
</dbReference>
<evidence type="ECO:0000256" key="8">
    <source>
        <dbReference type="ARBA" id="ARBA00022840"/>
    </source>
</evidence>
<dbReference type="Gene3D" id="3.40.50.620">
    <property type="entry name" value="HUPs"/>
    <property type="match status" value="1"/>
</dbReference>
<dbReference type="CDD" id="cd02165">
    <property type="entry name" value="NMNAT"/>
    <property type="match status" value="1"/>
</dbReference>
<evidence type="ECO:0000256" key="7">
    <source>
        <dbReference type="ARBA" id="ARBA00022741"/>
    </source>
</evidence>
<feature type="domain" description="Cytidyltransferase-like" evidence="12">
    <location>
        <begin position="12"/>
        <end position="171"/>
    </location>
</feature>